<sequence>MLVKSALGTVIASCALFLASTVNAGLLQLPPNRDATVYQTGPCNQCVQDACRSCNYNDQPELLVSSQLRVQSNVLLNFNIPPVNYGCYLLLPAPNTGTSSVGSATQLTVYPAATSNWQENTVTGENAPTRGNAVASRIINPTTYQVIDVSSICQNSTTGSNVDVSLYLGINDNSYVRYNSLNNGGKISLFVNQGS</sequence>
<dbReference type="OrthoDB" id="5555675at2759"/>
<dbReference type="EMBL" id="JANBPU010000019">
    <property type="protein sequence ID" value="KAJ1919963.1"/>
    <property type="molecule type" value="Genomic_DNA"/>
</dbReference>
<dbReference type="GO" id="GO:0005576">
    <property type="term" value="C:extracellular region"/>
    <property type="evidence" value="ECO:0007669"/>
    <property type="project" value="UniProtKB-SubCell"/>
</dbReference>
<organism evidence="6 7">
    <name type="scientific">Mycoemilia scoparia</name>
    <dbReference type="NCBI Taxonomy" id="417184"/>
    <lineage>
        <taxon>Eukaryota</taxon>
        <taxon>Fungi</taxon>
        <taxon>Fungi incertae sedis</taxon>
        <taxon>Zoopagomycota</taxon>
        <taxon>Kickxellomycotina</taxon>
        <taxon>Kickxellomycetes</taxon>
        <taxon>Kickxellales</taxon>
        <taxon>Kickxellaceae</taxon>
        <taxon>Mycoemilia</taxon>
    </lineage>
</organism>
<dbReference type="Pfam" id="PF24517">
    <property type="entry name" value="CBM96"/>
    <property type="match status" value="1"/>
</dbReference>
<name>A0A9W8A4C6_9FUNG</name>
<comment type="subcellular location">
    <subcellularLocation>
        <location evidence="1">Secreted</location>
    </subcellularLocation>
</comment>
<evidence type="ECO:0000256" key="2">
    <source>
        <dbReference type="ARBA" id="ARBA00022525"/>
    </source>
</evidence>
<evidence type="ECO:0000259" key="5">
    <source>
        <dbReference type="Pfam" id="PF24517"/>
    </source>
</evidence>
<feature type="domain" description="Carbohydrate-binding module family 96" evidence="5">
    <location>
        <begin position="47"/>
        <end position="192"/>
    </location>
</feature>
<dbReference type="InterPro" id="IPR055372">
    <property type="entry name" value="CBM96"/>
</dbReference>
<dbReference type="Proteomes" id="UP001150538">
    <property type="component" value="Unassembled WGS sequence"/>
</dbReference>
<keyword evidence="2" id="KW-0964">Secreted</keyword>
<keyword evidence="7" id="KW-1185">Reference proteome</keyword>
<comment type="caution">
    <text evidence="6">The sequence shown here is derived from an EMBL/GenBank/DDBJ whole genome shotgun (WGS) entry which is preliminary data.</text>
</comment>
<reference evidence="6" key="1">
    <citation type="submission" date="2022-07" db="EMBL/GenBank/DDBJ databases">
        <title>Phylogenomic reconstructions and comparative analyses of Kickxellomycotina fungi.</title>
        <authorList>
            <person name="Reynolds N.K."/>
            <person name="Stajich J.E."/>
            <person name="Barry K."/>
            <person name="Grigoriev I.V."/>
            <person name="Crous P."/>
            <person name="Smith M.E."/>
        </authorList>
    </citation>
    <scope>NUCLEOTIDE SEQUENCE</scope>
    <source>
        <strain evidence="6">NBRC 100468</strain>
    </source>
</reference>
<proteinExistence type="predicted"/>
<dbReference type="NCBIfam" id="NF033679">
    <property type="entry name" value="DNRLRE_dom"/>
    <property type="match status" value="1"/>
</dbReference>
<evidence type="ECO:0000256" key="4">
    <source>
        <dbReference type="SAM" id="SignalP"/>
    </source>
</evidence>
<accession>A0A9W8A4C6</accession>
<gene>
    <name evidence="6" type="ORF">H4219_001624</name>
</gene>
<keyword evidence="3 4" id="KW-0732">Signal</keyword>
<feature type="signal peptide" evidence="4">
    <location>
        <begin position="1"/>
        <end position="24"/>
    </location>
</feature>
<feature type="chain" id="PRO_5040776760" description="Carbohydrate-binding module family 96 domain-containing protein" evidence="4">
    <location>
        <begin position="25"/>
        <end position="195"/>
    </location>
</feature>
<dbReference type="AlphaFoldDB" id="A0A9W8A4C6"/>
<evidence type="ECO:0000256" key="3">
    <source>
        <dbReference type="ARBA" id="ARBA00022729"/>
    </source>
</evidence>
<protein>
    <recommendedName>
        <fullName evidence="5">Carbohydrate-binding module family 96 domain-containing protein</fullName>
    </recommendedName>
</protein>
<evidence type="ECO:0000313" key="6">
    <source>
        <dbReference type="EMBL" id="KAJ1919963.1"/>
    </source>
</evidence>
<evidence type="ECO:0000313" key="7">
    <source>
        <dbReference type="Proteomes" id="UP001150538"/>
    </source>
</evidence>
<evidence type="ECO:0000256" key="1">
    <source>
        <dbReference type="ARBA" id="ARBA00004613"/>
    </source>
</evidence>